<dbReference type="Pfam" id="PF13330">
    <property type="entry name" value="Mucin2_WxxW"/>
    <property type="match status" value="2"/>
</dbReference>
<dbReference type="GO" id="GO:0005576">
    <property type="term" value="C:extracellular region"/>
    <property type="evidence" value="ECO:0007669"/>
    <property type="project" value="UniProtKB-SubCell"/>
</dbReference>
<keyword evidence="7" id="KW-1185">Reference proteome</keyword>
<organism evidence="6 7">
    <name type="scientific">Sinocyclocheilus grahami</name>
    <name type="common">Dianchi golden-line fish</name>
    <name type="synonym">Barbus grahami</name>
    <dbReference type="NCBI Taxonomy" id="75366"/>
    <lineage>
        <taxon>Eukaryota</taxon>
        <taxon>Metazoa</taxon>
        <taxon>Chordata</taxon>
        <taxon>Craniata</taxon>
        <taxon>Vertebrata</taxon>
        <taxon>Euteleostomi</taxon>
        <taxon>Actinopterygii</taxon>
        <taxon>Neopterygii</taxon>
        <taxon>Teleostei</taxon>
        <taxon>Ostariophysi</taxon>
        <taxon>Cypriniformes</taxon>
        <taxon>Cyprinidae</taxon>
        <taxon>Cyprininae</taxon>
        <taxon>Sinocyclocheilus</taxon>
    </lineage>
</organism>
<evidence type="ECO:0000256" key="2">
    <source>
        <dbReference type="ARBA" id="ARBA00022525"/>
    </source>
</evidence>
<reference evidence="6" key="2">
    <citation type="submission" date="2025-09" db="UniProtKB">
        <authorList>
            <consortium name="Ensembl"/>
        </authorList>
    </citation>
    <scope>IDENTIFICATION</scope>
</reference>
<dbReference type="InterPro" id="IPR039675">
    <property type="entry name" value="CILP1/CILP2"/>
</dbReference>
<proteinExistence type="predicted"/>
<evidence type="ECO:0000256" key="3">
    <source>
        <dbReference type="ARBA" id="ARBA00022729"/>
    </source>
</evidence>
<name>A0A672SVE4_SINGR</name>
<evidence type="ECO:0000313" key="7">
    <source>
        <dbReference type="Proteomes" id="UP000472262"/>
    </source>
</evidence>
<protein>
    <submittedName>
        <fullName evidence="6">Si:dkey-205h13.2</fullName>
    </submittedName>
</protein>
<evidence type="ECO:0000256" key="1">
    <source>
        <dbReference type="ARBA" id="ARBA00004613"/>
    </source>
</evidence>
<dbReference type="Proteomes" id="UP000472262">
    <property type="component" value="Unassembled WGS sequence"/>
</dbReference>
<keyword evidence="3" id="KW-0732">Signal</keyword>
<dbReference type="PANTHER" id="PTHR15031">
    <property type="entry name" value="CARTILAGE INTERMEDIATE LAYER PROTEIN CLIP"/>
    <property type="match status" value="1"/>
</dbReference>
<reference evidence="6" key="1">
    <citation type="submission" date="2025-08" db="UniProtKB">
        <authorList>
            <consortium name="Ensembl"/>
        </authorList>
    </citation>
    <scope>IDENTIFICATION</scope>
</reference>
<accession>A0A672SVE4</accession>
<evidence type="ECO:0000256" key="4">
    <source>
        <dbReference type="ARBA" id="ARBA00023180"/>
    </source>
</evidence>
<sequence>MKPSFSFQKCECIKIITKVSGTILSHITKIILHGNLYVKGFFFSSSFFFRRYNSTIGFEFGFPLLACRTPWFDQGNPSIIGDSETLSSIMLTYPLQVCAQPIAIEVATTSGIPVLPDAQAFLFCRYDPTQGFTCVNPLLIGQLWWKWWCKDYKVRFTCLRSFCKPKCVTKWYDSDDPDTNGGDFEFLSTIFNKYPGEICRNPIAIEAQTVSGDPAYQTGNKIQLYISASGFSCTHVKPGFCADYKVRFTCPDEWCSGE</sequence>
<dbReference type="InterPro" id="IPR025155">
    <property type="entry name" value="WxxW_domain"/>
</dbReference>
<keyword evidence="2" id="KW-0964">Secreted</keyword>
<comment type="subcellular location">
    <subcellularLocation>
        <location evidence="1">Secreted</location>
    </subcellularLocation>
</comment>
<feature type="domain" description="WxxW" evidence="5">
    <location>
        <begin position="169"/>
        <end position="250"/>
    </location>
</feature>
<evidence type="ECO:0000259" key="5">
    <source>
        <dbReference type="Pfam" id="PF13330"/>
    </source>
</evidence>
<dbReference type="InParanoid" id="A0A672SVE4"/>
<dbReference type="AlphaFoldDB" id="A0A672SVE4"/>
<feature type="domain" description="WxxW" evidence="5">
    <location>
        <begin position="69"/>
        <end position="158"/>
    </location>
</feature>
<keyword evidence="4" id="KW-0325">Glycoprotein</keyword>
<dbReference type="Ensembl" id="ENSSGRT00000112996.1">
    <property type="protein sequence ID" value="ENSSGRP00000106325.1"/>
    <property type="gene ID" value="ENSSGRG00000052555.1"/>
</dbReference>
<dbReference type="PANTHER" id="PTHR15031:SF4">
    <property type="entry name" value="CARTILAGE INTERMEDIATE LAYER PROTEIN 1"/>
    <property type="match status" value="1"/>
</dbReference>
<dbReference type="OMA" id="KEICPRP"/>
<evidence type="ECO:0000313" key="6">
    <source>
        <dbReference type="Ensembl" id="ENSSGRP00000106325.1"/>
    </source>
</evidence>